<reference evidence="6 7" key="1">
    <citation type="submission" date="2020-05" db="EMBL/GenBank/DDBJ databases">
        <authorList>
            <person name="Niu N."/>
        </authorList>
    </citation>
    <scope>NUCLEOTIDE SEQUENCE [LARGE SCALE GENOMIC DNA]</scope>
    <source>
        <strain evidence="6 7">LMG10982</strain>
    </source>
</reference>
<dbReference type="GO" id="GO:0003700">
    <property type="term" value="F:DNA-binding transcription factor activity"/>
    <property type="evidence" value="ECO:0007669"/>
    <property type="project" value="InterPro"/>
</dbReference>
<dbReference type="SUPFAM" id="SSF46785">
    <property type="entry name" value="Winged helix' DNA-binding domain"/>
    <property type="match status" value="1"/>
</dbReference>
<evidence type="ECO:0000256" key="1">
    <source>
        <dbReference type="ARBA" id="ARBA00009437"/>
    </source>
</evidence>
<comment type="caution">
    <text evidence="6">The sequence shown here is derived from an EMBL/GenBank/DDBJ whole genome shotgun (WGS) entry which is preliminary data.</text>
</comment>
<dbReference type="PROSITE" id="PS50931">
    <property type="entry name" value="HTH_LYSR"/>
    <property type="match status" value="1"/>
</dbReference>
<dbReference type="Pfam" id="PF03466">
    <property type="entry name" value="LysR_substrate"/>
    <property type="match status" value="1"/>
</dbReference>
<dbReference type="GO" id="GO:0032993">
    <property type="term" value="C:protein-DNA complex"/>
    <property type="evidence" value="ECO:0007669"/>
    <property type="project" value="TreeGrafter"/>
</dbReference>
<keyword evidence="2" id="KW-0805">Transcription regulation</keyword>
<dbReference type="SUPFAM" id="SSF53850">
    <property type="entry name" value="Periplasmic binding protein-like II"/>
    <property type="match status" value="1"/>
</dbReference>
<dbReference type="GO" id="GO:0003677">
    <property type="term" value="F:DNA binding"/>
    <property type="evidence" value="ECO:0007669"/>
    <property type="project" value="UniProtKB-KW"/>
</dbReference>
<evidence type="ECO:0000259" key="5">
    <source>
        <dbReference type="PROSITE" id="PS50931"/>
    </source>
</evidence>
<keyword evidence="3" id="KW-0238">DNA-binding</keyword>
<comment type="similarity">
    <text evidence="1">Belongs to the LysR transcriptional regulatory family.</text>
</comment>
<dbReference type="Pfam" id="PF00126">
    <property type="entry name" value="HTH_1"/>
    <property type="match status" value="1"/>
</dbReference>
<evidence type="ECO:0000256" key="3">
    <source>
        <dbReference type="ARBA" id="ARBA00023125"/>
    </source>
</evidence>
<evidence type="ECO:0000313" key="6">
    <source>
        <dbReference type="EMBL" id="NOL49040.1"/>
    </source>
</evidence>
<dbReference type="Proteomes" id="UP000541421">
    <property type="component" value="Unassembled WGS sequence"/>
</dbReference>
<dbReference type="PANTHER" id="PTHR30346:SF0">
    <property type="entry name" value="HCA OPERON TRANSCRIPTIONAL ACTIVATOR HCAR"/>
    <property type="match status" value="1"/>
</dbReference>
<dbReference type="InterPro" id="IPR036390">
    <property type="entry name" value="WH_DNA-bd_sf"/>
</dbReference>
<dbReference type="AlphaFoldDB" id="A0A7Y4L8P4"/>
<proteinExistence type="inferred from homology"/>
<sequence length="301" mass="34531">MHFTLQQLKYIVNIAEIGSISEAAKQLHISQPSLSTAVKEVEDKANLTIFIRTRAGVTLTAEGQEFLGYARQVLQQVELMENKYISALPAKLRFGVSTQHYTFTENAFVELVKQYGQDRYEFFFNETGTHQILDDVKNSVSDLGVIYLSQENESIIRKTLQEKGLDFFPLFEAKPHVFLQKDHPLARKKSLKLTDLTPYPRLRFVQGIYESAYFAEELFSRIPVDKEIKMNDRGAIVNFMLGLNAYTISSGIFPKYLHGDNIIALPLHEKEKMTIGYVLRHHQPLSPLGHIYIEELKKYAP</sequence>
<organism evidence="6 7">
    <name type="scientific">Pelistega europaea</name>
    <dbReference type="NCBI Taxonomy" id="106147"/>
    <lineage>
        <taxon>Bacteria</taxon>
        <taxon>Pseudomonadati</taxon>
        <taxon>Pseudomonadota</taxon>
        <taxon>Betaproteobacteria</taxon>
        <taxon>Burkholderiales</taxon>
        <taxon>Alcaligenaceae</taxon>
        <taxon>Pelistega</taxon>
    </lineage>
</organism>
<accession>A0A7Y4L8P4</accession>
<name>A0A7Y4L8P4_9BURK</name>
<keyword evidence="7" id="KW-1185">Reference proteome</keyword>
<gene>
    <name evidence="6" type="ORF">HKX40_02635</name>
</gene>
<protein>
    <submittedName>
        <fullName evidence="6">LysR family transcriptional regulator</fullName>
    </submittedName>
</protein>
<dbReference type="Gene3D" id="1.10.10.10">
    <property type="entry name" value="Winged helix-like DNA-binding domain superfamily/Winged helix DNA-binding domain"/>
    <property type="match status" value="1"/>
</dbReference>
<dbReference type="FunFam" id="1.10.10.10:FF:000001">
    <property type="entry name" value="LysR family transcriptional regulator"/>
    <property type="match status" value="1"/>
</dbReference>
<dbReference type="RefSeq" id="WP_171588001.1">
    <property type="nucleotide sequence ID" value="NZ_JABGBO010000002.1"/>
</dbReference>
<dbReference type="InterPro" id="IPR036388">
    <property type="entry name" value="WH-like_DNA-bd_sf"/>
</dbReference>
<evidence type="ECO:0000256" key="4">
    <source>
        <dbReference type="ARBA" id="ARBA00023163"/>
    </source>
</evidence>
<evidence type="ECO:0000313" key="7">
    <source>
        <dbReference type="Proteomes" id="UP000541421"/>
    </source>
</evidence>
<dbReference type="InterPro" id="IPR000847">
    <property type="entry name" value="LysR_HTH_N"/>
</dbReference>
<dbReference type="InterPro" id="IPR005119">
    <property type="entry name" value="LysR_subst-bd"/>
</dbReference>
<dbReference type="Gene3D" id="3.40.190.10">
    <property type="entry name" value="Periplasmic binding protein-like II"/>
    <property type="match status" value="2"/>
</dbReference>
<evidence type="ECO:0000256" key="2">
    <source>
        <dbReference type="ARBA" id="ARBA00023015"/>
    </source>
</evidence>
<dbReference type="CDD" id="cd05466">
    <property type="entry name" value="PBP2_LTTR_substrate"/>
    <property type="match status" value="1"/>
</dbReference>
<keyword evidence="4" id="KW-0804">Transcription</keyword>
<dbReference type="PANTHER" id="PTHR30346">
    <property type="entry name" value="TRANSCRIPTIONAL DUAL REGULATOR HCAR-RELATED"/>
    <property type="match status" value="1"/>
</dbReference>
<dbReference type="PRINTS" id="PR00039">
    <property type="entry name" value="HTHLYSR"/>
</dbReference>
<feature type="domain" description="HTH lysR-type" evidence="5">
    <location>
        <begin position="3"/>
        <end position="60"/>
    </location>
</feature>
<dbReference type="EMBL" id="JABGBO010000002">
    <property type="protein sequence ID" value="NOL49040.1"/>
    <property type="molecule type" value="Genomic_DNA"/>
</dbReference>